<dbReference type="AlphaFoldDB" id="A0A5M9JXQ8"/>
<feature type="transmembrane region" description="Helical" evidence="2">
    <location>
        <begin position="278"/>
        <end position="295"/>
    </location>
</feature>
<dbReference type="Pfam" id="PF23585">
    <property type="entry name" value="DUF7137"/>
    <property type="match status" value="1"/>
</dbReference>
<proteinExistence type="predicted"/>
<evidence type="ECO:0000313" key="5">
    <source>
        <dbReference type="Proteomes" id="UP000322873"/>
    </source>
</evidence>
<dbReference type="VEuPathDB" id="FungiDB:MFRU_003g02900"/>
<keyword evidence="2" id="KW-0472">Membrane</keyword>
<dbReference type="Proteomes" id="UP000322873">
    <property type="component" value="Unassembled WGS sequence"/>
</dbReference>
<keyword evidence="2" id="KW-1133">Transmembrane helix</keyword>
<protein>
    <recommendedName>
        <fullName evidence="3">DUF7137 domain-containing protein</fullName>
    </recommendedName>
</protein>
<keyword evidence="5" id="KW-1185">Reference proteome</keyword>
<comment type="caution">
    <text evidence="4">The sequence shown here is derived from an EMBL/GenBank/DDBJ whole genome shotgun (WGS) entry which is preliminary data.</text>
</comment>
<name>A0A5M9JXQ8_MONFR</name>
<organism evidence="4 5">
    <name type="scientific">Monilinia fructicola</name>
    <name type="common">Brown rot fungus</name>
    <name type="synonym">Ciboria fructicola</name>
    <dbReference type="NCBI Taxonomy" id="38448"/>
    <lineage>
        <taxon>Eukaryota</taxon>
        <taxon>Fungi</taxon>
        <taxon>Dikarya</taxon>
        <taxon>Ascomycota</taxon>
        <taxon>Pezizomycotina</taxon>
        <taxon>Leotiomycetes</taxon>
        <taxon>Helotiales</taxon>
        <taxon>Sclerotiniaceae</taxon>
        <taxon>Monilinia</taxon>
    </lineage>
</organism>
<evidence type="ECO:0000256" key="1">
    <source>
        <dbReference type="SAM" id="MobiDB-lite"/>
    </source>
</evidence>
<reference evidence="4 5" key="1">
    <citation type="submission" date="2019-06" db="EMBL/GenBank/DDBJ databases">
        <title>Genome Sequence of the Brown Rot Fungal Pathogen Monilinia fructicola.</title>
        <authorList>
            <person name="De Miccolis Angelini R.M."/>
            <person name="Landi L."/>
            <person name="Abate D."/>
            <person name="Pollastro S."/>
            <person name="Romanazzi G."/>
            <person name="Faretra F."/>
        </authorList>
    </citation>
    <scope>NUCLEOTIDE SEQUENCE [LARGE SCALE GENOMIC DNA]</scope>
    <source>
        <strain evidence="4 5">Mfrc123</strain>
    </source>
</reference>
<dbReference type="EMBL" id="VICG01000004">
    <property type="protein sequence ID" value="KAA8572492.1"/>
    <property type="molecule type" value="Genomic_DNA"/>
</dbReference>
<feature type="transmembrane region" description="Helical" evidence="2">
    <location>
        <begin position="6"/>
        <end position="26"/>
    </location>
</feature>
<feature type="region of interest" description="Disordered" evidence="1">
    <location>
        <begin position="45"/>
        <end position="119"/>
    </location>
</feature>
<evidence type="ECO:0000259" key="3">
    <source>
        <dbReference type="Pfam" id="PF23585"/>
    </source>
</evidence>
<dbReference type="PANTHER" id="PTHR42028">
    <property type="entry name" value="CHROMOSOME 1, WHOLE GENOME SHOTGUN SEQUENCE"/>
    <property type="match status" value="1"/>
</dbReference>
<dbReference type="InterPro" id="IPR055561">
    <property type="entry name" value="DUF7137"/>
</dbReference>
<keyword evidence="2" id="KW-0812">Transmembrane</keyword>
<evidence type="ECO:0000256" key="2">
    <source>
        <dbReference type="SAM" id="Phobius"/>
    </source>
</evidence>
<gene>
    <name evidence="4" type="ORF">EYC84_003111</name>
</gene>
<sequence length="368" mass="39461">MRAQRSFQIYSIILLCFSTFVTAWPWPRWLPEMNSLIVVRADDNSSSSSAADNTASATATATGTSPKTTNTASETGSGSKSATKTSSGTDKATTSGSKTTSGASKSGSSKTKDSSGSSGHTTYNATYPAGGISLMTPAAASTTYFKIGDYVTFAWNFTSLEATPTALNIMATCKANAQLYTIAMNQTVSANATQAVTWDTGAYQATAVTNPLLTQTYTLIIYDAASSISATPEAGYLSIFNTYSFGMYMPQPYTPLSDWVCATCSGALSDMERKAMKLMFGMGMVTVLSFTWFMMTCLTNSERVEVKLGAESTKRYWMAYSEHSFGQDLKVKNPGWGNGVWGFRCICAFGRFSTLYACIDSRVKSTTT</sequence>
<dbReference type="PANTHER" id="PTHR42028:SF1">
    <property type="entry name" value="YALI0E30657P"/>
    <property type="match status" value="1"/>
</dbReference>
<evidence type="ECO:0000313" key="4">
    <source>
        <dbReference type="EMBL" id="KAA8572492.1"/>
    </source>
</evidence>
<feature type="domain" description="DUF7137" evidence="3">
    <location>
        <begin position="127"/>
        <end position="263"/>
    </location>
</feature>
<accession>A0A5M9JXQ8</accession>